<dbReference type="InParanoid" id="A0A482WW90"/>
<dbReference type="PANTHER" id="PTHR21683">
    <property type="entry name" value="COILED-COIL DOMAIN-CONTAINING PROTEIN 42 LIKE-2-LIKE-RELATED"/>
    <property type="match status" value="1"/>
</dbReference>
<feature type="region of interest" description="Disordered" evidence="2">
    <location>
        <begin position="1"/>
        <end position="87"/>
    </location>
</feature>
<feature type="compositionally biased region" description="Basic and acidic residues" evidence="2">
    <location>
        <begin position="47"/>
        <end position="76"/>
    </location>
</feature>
<protein>
    <recommendedName>
        <fullName evidence="3">DUF4200 domain-containing protein</fullName>
    </recommendedName>
</protein>
<gene>
    <name evidence="4" type="ORF">LSTR_LSTR016291</name>
</gene>
<dbReference type="OrthoDB" id="10264298at2759"/>
<sequence length="263" mass="30984">MTDAEDTTTGLEEESKSEMEPVLDGKRSEEKETTKGNETGGMEEEKDPAPEERRSDGKETAKGNETRAMKEKKDSTTSELPSLNREEIKHKVLTEKAKMYIKPHRGCATSDYLISVREKNSVKHFPEWDSSQKSLTRSMIESKKKLSIAENLLRQKREEFVRNCQERDKQITELTGKELKLKESFEFFDEFVKENIEKRQRAVERKRMEREARDKIMQDIERVNRRIGRLRIIRQEMLESIEANAKYRDYLLDVGVKMPKEFR</sequence>
<dbReference type="InterPro" id="IPR025252">
    <property type="entry name" value="DUF4200"/>
</dbReference>
<proteinExistence type="predicted"/>
<dbReference type="Proteomes" id="UP000291343">
    <property type="component" value="Unassembled WGS sequence"/>
</dbReference>
<dbReference type="InterPro" id="IPR051147">
    <property type="entry name" value="CFAP_domain-containing"/>
</dbReference>
<dbReference type="Pfam" id="PF13863">
    <property type="entry name" value="DUF4200"/>
    <property type="match status" value="1"/>
</dbReference>
<evidence type="ECO:0000256" key="1">
    <source>
        <dbReference type="ARBA" id="ARBA00023054"/>
    </source>
</evidence>
<accession>A0A482WW90</accession>
<dbReference type="GO" id="GO:0005856">
    <property type="term" value="C:cytoskeleton"/>
    <property type="evidence" value="ECO:0007669"/>
    <property type="project" value="UniProtKB-ARBA"/>
</dbReference>
<evidence type="ECO:0000256" key="2">
    <source>
        <dbReference type="SAM" id="MobiDB-lite"/>
    </source>
</evidence>
<evidence type="ECO:0000313" key="4">
    <source>
        <dbReference type="EMBL" id="RZF37847.1"/>
    </source>
</evidence>
<feature type="compositionally biased region" description="Basic and acidic residues" evidence="2">
    <location>
        <begin position="13"/>
        <end position="35"/>
    </location>
</feature>
<organism evidence="4 5">
    <name type="scientific">Laodelphax striatellus</name>
    <name type="common">Small brown planthopper</name>
    <name type="synonym">Delphax striatella</name>
    <dbReference type="NCBI Taxonomy" id="195883"/>
    <lineage>
        <taxon>Eukaryota</taxon>
        <taxon>Metazoa</taxon>
        <taxon>Ecdysozoa</taxon>
        <taxon>Arthropoda</taxon>
        <taxon>Hexapoda</taxon>
        <taxon>Insecta</taxon>
        <taxon>Pterygota</taxon>
        <taxon>Neoptera</taxon>
        <taxon>Paraneoptera</taxon>
        <taxon>Hemiptera</taxon>
        <taxon>Auchenorrhyncha</taxon>
        <taxon>Fulgoroidea</taxon>
        <taxon>Delphacidae</taxon>
        <taxon>Criomorphinae</taxon>
        <taxon>Laodelphax</taxon>
    </lineage>
</organism>
<dbReference type="EMBL" id="QKKF02023161">
    <property type="protein sequence ID" value="RZF37847.1"/>
    <property type="molecule type" value="Genomic_DNA"/>
</dbReference>
<name>A0A482WW90_LAOST</name>
<feature type="domain" description="DUF4200" evidence="3">
    <location>
        <begin position="139"/>
        <end position="254"/>
    </location>
</feature>
<keyword evidence="5" id="KW-1185">Reference proteome</keyword>
<evidence type="ECO:0000313" key="5">
    <source>
        <dbReference type="Proteomes" id="UP000291343"/>
    </source>
</evidence>
<comment type="caution">
    <text evidence="4">The sequence shown here is derived from an EMBL/GenBank/DDBJ whole genome shotgun (WGS) entry which is preliminary data.</text>
</comment>
<dbReference type="AlphaFoldDB" id="A0A482WW90"/>
<keyword evidence="1" id="KW-0175">Coiled coil</keyword>
<reference evidence="4 5" key="1">
    <citation type="journal article" date="2017" name="Gigascience">
        <title>Genome sequence of the small brown planthopper, Laodelphax striatellus.</title>
        <authorList>
            <person name="Zhu J."/>
            <person name="Jiang F."/>
            <person name="Wang X."/>
            <person name="Yang P."/>
            <person name="Bao Y."/>
            <person name="Zhao W."/>
            <person name="Wang W."/>
            <person name="Lu H."/>
            <person name="Wang Q."/>
            <person name="Cui N."/>
            <person name="Li J."/>
            <person name="Chen X."/>
            <person name="Luo L."/>
            <person name="Yu J."/>
            <person name="Kang L."/>
            <person name="Cui F."/>
        </authorList>
    </citation>
    <scope>NUCLEOTIDE SEQUENCE [LARGE SCALE GENOMIC DNA]</scope>
    <source>
        <strain evidence="4">Lst14</strain>
    </source>
</reference>
<dbReference type="PANTHER" id="PTHR21683:SF2">
    <property type="entry name" value="COILED-COIL DOMAIN-CONTAINING PROTEIN 42 LIKE-2-LIKE"/>
    <property type="match status" value="1"/>
</dbReference>
<dbReference type="SMR" id="A0A482WW90"/>
<evidence type="ECO:0000259" key="3">
    <source>
        <dbReference type="Pfam" id="PF13863"/>
    </source>
</evidence>